<comment type="similarity">
    <text evidence="1">Belongs to the FemABX family.</text>
</comment>
<evidence type="ECO:0008006" key="9">
    <source>
        <dbReference type="Google" id="ProtNLM"/>
    </source>
</evidence>
<dbReference type="EMBL" id="DS990444">
    <property type="protein sequence ID" value="EEQ63910.1"/>
    <property type="molecule type" value="Genomic_DNA"/>
</dbReference>
<dbReference type="InterPro" id="IPR003447">
    <property type="entry name" value="FEMABX"/>
</dbReference>
<dbReference type="GO" id="GO:0016755">
    <property type="term" value="F:aminoacyltransferase activity"/>
    <property type="evidence" value="ECO:0007669"/>
    <property type="project" value="InterPro"/>
</dbReference>
<keyword evidence="3" id="KW-0133">Cell shape</keyword>
<dbReference type="Proteomes" id="UP000003953">
    <property type="component" value="Unassembled WGS sequence"/>
</dbReference>
<keyword evidence="2" id="KW-0808">Transferase</keyword>
<evidence type="ECO:0000256" key="4">
    <source>
        <dbReference type="ARBA" id="ARBA00022984"/>
    </source>
</evidence>
<sequence length="337" mass="39485">MGLPMQILELEAQLSIAYSQFLNQCSGSMIYYSLPYKCLLEDFLKCNSRYLVVYDNGKIHGVLPLMYRKGKYGEILNSLPFYGSHGGILATNDDAYDLLIEYYNSIVGNYASANYISNPLVKYDGAKKPVYDFLDKRIGQWTFLVEQNELIKSFDSSATRNIYKAQCKNIEIIKTDSIEFLYKTHKANISQLNGVYKEKEFFEKISKNFGSENYTIYIALYDKIPIAALLLFYFGEIVEYYTPATLFEYRTLQALPLLIFNAMNEAFEKGYKMWNWGGTWKSQEGVYRFKKKFGAKEREYKYYVKINNKEILDASREELLKEYPYFYVIPFEKLNRV</sequence>
<dbReference type="AlphaFoldDB" id="C5F106"/>
<evidence type="ECO:0000256" key="2">
    <source>
        <dbReference type="ARBA" id="ARBA00022679"/>
    </source>
</evidence>
<dbReference type="SUPFAM" id="SSF55729">
    <property type="entry name" value="Acyl-CoA N-acyltransferases (Nat)"/>
    <property type="match status" value="1"/>
</dbReference>
<organism evidence="7 8">
    <name type="scientific">Helicobacter pullorum MIT 98-5489</name>
    <dbReference type="NCBI Taxonomy" id="537972"/>
    <lineage>
        <taxon>Bacteria</taxon>
        <taxon>Pseudomonadati</taxon>
        <taxon>Campylobacterota</taxon>
        <taxon>Epsilonproteobacteria</taxon>
        <taxon>Campylobacterales</taxon>
        <taxon>Helicobacteraceae</taxon>
        <taxon>Helicobacter</taxon>
    </lineage>
</organism>
<dbReference type="HOGENOM" id="CLU_803209_0_0_7"/>
<evidence type="ECO:0000256" key="6">
    <source>
        <dbReference type="ARBA" id="ARBA00023316"/>
    </source>
</evidence>
<dbReference type="GO" id="GO:0008360">
    <property type="term" value="P:regulation of cell shape"/>
    <property type="evidence" value="ECO:0007669"/>
    <property type="project" value="UniProtKB-KW"/>
</dbReference>
<dbReference type="Pfam" id="PF02388">
    <property type="entry name" value="FemAB"/>
    <property type="match status" value="1"/>
</dbReference>
<evidence type="ECO:0000256" key="5">
    <source>
        <dbReference type="ARBA" id="ARBA00023315"/>
    </source>
</evidence>
<dbReference type="PANTHER" id="PTHR36174:SF1">
    <property type="entry name" value="LIPID II:GLYCINE GLYCYLTRANSFERASE"/>
    <property type="match status" value="1"/>
</dbReference>
<dbReference type="GO" id="GO:0071555">
    <property type="term" value="P:cell wall organization"/>
    <property type="evidence" value="ECO:0007669"/>
    <property type="project" value="UniProtKB-KW"/>
</dbReference>
<keyword evidence="6" id="KW-0961">Cell wall biogenesis/degradation</keyword>
<dbReference type="InterPro" id="IPR016181">
    <property type="entry name" value="Acyl_CoA_acyltransferase"/>
</dbReference>
<accession>C5F106</accession>
<gene>
    <name evidence="7" type="ORF">HPMG_01367</name>
</gene>
<protein>
    <recommendedName>
        <fullName evidence="9">BioF2-like acetyltransferase domain-containing protein</fullName>
    </recommendedName>
</protein>
<dbReference type="InterPro" id="IPR050644">
    <property type="entry name" value="PG_Glycine_Bridge_Synth"/>
</dbReference>
<proteinExistence type="inferred from homology"/>
<dbReference type="Gene3D" id="3.40.630.30">
    <property type="match status" value="1"/>
</dbReference>
<keyword evidence="4" id="KW-0573">Peptidoglycan synthesis</keyword>
<evidence type="ECO:0000256" key="1">
    <source>
        <dbReference type="ARBA" id="ARBA00009943"/>
    </source>
</evidence>
<keyword evidence="5" id="KW-0012">Acyltransferase</keyword>
<dbReference type="eggNOG" id="COG2348">
    <property type="taxonomic scope" value="Bacteria"/>
</dbReference>
<evidence type="ECO:0000313" key="8">
    <source>
        <dbReference type="Proteomes" id="UP000003953"/>
    </source>
</evidence>
<evidence type="ECO:0000256" key="3">
    <source>
        <dbReference type="ARBA" id="ARBA00022960"/>
    </source>
</evidence>
<evidence type="ECO:0000313" key="7">
    <source>
        <dbReference type="EMBL" id="EEQ63910.1"/>
    </source>
</evidence>
<dbReference type="GO" id="GO:0009252">
    <property type="term" value="P:peptidoglycan biosynthetic process"/>
    <property type="evidence" value="ECO:0007669"/>
    <property type="project" value="UniProtKB-KW"/>
</dbReference>
<name>C5F106_9HELI</name>
<reference evidence="8" key="1">
    <citation type="journal article" date="2014" name="Genome Announc.">
        <title>Draft genome sequences of six enterohepatic helicobacter species isolated from humans and one from rhesus macaques.</title>
        <authorList>
            <person name="Shen Z."/>
            <person name="Sheh A."/>
            <person name="Young S.K."/>
            <person name="Abouelliel A."/>
            <person name="Ward D.V."/>
            <person name="Earl A.M."/>
            <person name="Fox J.G."/>
        </authorList>
    </citation>
    <scope>NUCLEOTIDE SEQUENCE [LARGE SCALE GENOMIC DNA]</scope>
    <source>
        <strain evidence="8">MIT 98-5489</strain>
    </source>
</reference>
<dbReference type="PROSITE" id="PS51191">
    <property type="entry name" value="FEMABX"/>
    <property type="match status" value="1"/>
</dbReference>
<keyword evidence="8" id="KW-1185">Reference proteome</keyword>
<dbReference type="PANTHER" id="PTHR36174">
    <property type="entry name" value="LIPID II:GLYCINE GLYCYLTRANSFERASE"/>
    <property type="match status" value="1"/>
</dbReference>